<dbReference type="Gene3D" id="1.10.287.130">
    <property type="match status" value="1"/>
</dbReference>
<dbReference type="GO" id="GO:0005524">
    <property type="term" value="F:ATP binding"/>
    <property type="evidence" value="ECO:0007669"/>
    <property type="project" value="UniProtKB-KW"/>
</dbReference>
<dbReference type="SMART" id="SM00388">
    <property type="entry name" value="HisKA"/>
    <property type="match status" value="1"/>
</dbReference>
<dbReference type="EC" id="2.7.13.3" evidence="2"/>
<keyword evidence="3" id="KW-0597">Phosphoprotein</keyword>
<evidence type="ECO:0000259" key="9">
    <source>
        <dbReference type="PROSITE" id="PS50109"/>
    </source>
</evidence>
<dbReference type="Pfam" id="PF00512">
    <property type="entry name" value="HisKA"/>
    <property type="match status" value="1"/>
</dbReference>
<evidence type="ECO:0000256" key="6">
    <source>
        <dbReference type="ARBA" id="ARBA00022777"/>
    </source>
</evidence>
<dbReference type="CDD" id="cd00082">
    <property type="entry name" value="HisKA"/>
    <property type="match status" value="1"/>
</dbReference>
<proteinExistence type="predicted"/>
<dbReference type="SUPFAM" id="SSF47384">
    <property type="entry name" value="Homodimeric domain of signal transducing histidine kinase"/>
    <property type="match status" value="1"/>
</dbReference>
<dbReference type="InterPro" id="IPR004358">
    <property type="entry name" value="Sig_transdc_His_kin-like_C"/>
</dbReference>
<evidence type="ECO:0000313" key="11">
    <source>
        <dbReference type="Proteomes" id="UP000249135"/>
    </source>
</evidence>
<dbReference type="EMBL" id="QFPP01000862">
    <property type="protein sequence ID" value="PZQ56805.1"/>
    <property type="molecule type" value="Genomic_DNA"/>
</dbReference>
<evidence type="ECO:0000256" key="5">
    <source>
        <dbReference type="ARBA" id="ARBA00022741"/>
    </source>
</evidence>
<evidence type="ECO:0000256" key="4">
    <source>
        <dbReference type="ARBA" id="ARBA00022679"/>
    </source>
</evidence>
<comment type="caution">
    <text evidence="10">The sequence shown here is derived from an EMBL/GenBank/DDBJ whole genome shotgun (WGS) entry which is preliminary data.</text>
</comment>
<evidence type="ECO:0000256" key="2">
    <source>
        <dbReference type="ARBA" id="ARBA00012438"/>
    </source>
</evidence>
<keyword evidence="6 10" id="KW-0418">Kinase</keyword>
<feature type="domain" description="Histidine kinase" evidence="9">
    <location>
        <begin position="20"/>
        <end position="245"/>
    </location>
</feature>
<organism evidence="10 11">
    <name type="scientific">Variovorax paradoxus</name>
    <dbReference type="NCBI Taxonomy" id="34073"/>
    <lineage>
        <taxon>Bacteria</taxon>
        <taxon>Pseudomonadati</taxon>
        <taxon>Pseudomonadota</taxon>
        <taxon>Betaproteobacteria</taxon>
        <taxon>Burkholderiales</taxon>
        <taxon>Comamonadaceae</taxon>
        <taxon>Variovorax</taxon>
    </lineage>
</organism>
<reference evidence="10 11" key="1">
    <citation type="submission" date="2017-08" db="EMBL/GenBank/DDBJ databases">
        <title>Infants hospitalized years apart are colonized by the same room-sourced microbial strains.</title>
        <authorList>
            <person name="Brooks B."/>
            <person name="Olm M.R."/>
            <person name="Firek B.A."/>
            <person name="Baker R."/>
            <person name="Thomas B.C."/>
            <person name="Morowitz M.J."/>
            <person name="Banfield J.F."/>
        </authorList>
    </citation>
    <scope>NUCLEOTIDE SEQUENCE [LARGE SCALE GENOMIC DNA]</scope>
    <source>
        <strain evidence="10">S2_005_003_R2_41</strain>
    </source>
</reference>
<dbReference type="Proteomes" id="UP000249135">
    <property type="component" value="Unassembled WGS sequence"/>
</dbReference>
<evidence type="ECO:0000256" key="8">
    <source>
        <dbReference type="ARBA" id="ARBA00023012"/>
    </source>
</evidence>
<sequence length="259" mass="28551">QADKAQAASRLITMGEMASSVAHELNQPLTAITNYCNGMASRIRSHQIDDEALLAALDKTSKQAQRAGQIIQRIRTFVKRSEPNRTPAEVSTMVSEAVELAGIELRRRNVRLNHYVAARLPILRVDRILIEQVLVNLMKNAAESIDLADRPVARRSVELRVVPKVVEGQNAVEFSVQDTGMGLAPEVMERLYEAFFSTKPEGMGIGLNLCRTIVESHRGRMQAENLYNGPDVVGCRFSFWIPVSGAIDSVASDEAKVPA</sequence>
<dbReference type="SUPFAM" id="SSF55874">
    <property type="entry name" value="ATPase domain of HSP90 chaperone/DNA topoisomerase II/histidine kinase"/>
    <property type="match status" value="1"/>
</dbReference>
<evidence type="ECO:0000256" key="3">
    <source>
        <dbReference type="ARBA" id="ARBA00022553"/>
    </source>
</evidence>
<dbReference type="GO" id="GO:0000155">
    <property type="term" value="F:phosphorelay sensor kinase activity"/>
    <property type="evidence" value="ECO:0007669"/>
    <property type="project" value="InterPro"/>
</dbReference>
<dbReference type="PANTHER" id="PTHR43065:SF46">
    <property type="entry name" value="C4-DICARBOXYLATE TRANSPORT SENSOR PROTEIN DCTB"/>
    <property type="match status" value="1"/>
</dbReference>
<evidence type="ECO:0000256" key="1">
    <source>
        <dbReference type="ARBA" id="ARBA00000085"/>
    </source>
</evidence>
<dbReference type="InterPro" id="IPR036890">
    <property type="entry name" value="HATPase_C_sf"/>
</dbReference>
<gene>
    <name evidence="10" type="ORF">DI563_31890</name>
</gene>
<dbReference type="PROSITE" id="PS50109">
    <property type="entry name" value="HIS_KIN"/>
    <property type="match status" value="1"/>
</dbReference>
<protein>
    <recommendedName>
        <fullName evidence="2">histidine kinase</fullName>
        <ecNumber evidence="2">2.7.13.3</ecNumber>
    </recommendedName>
</protein>
<dbReference type="PANTHER" id="PTHR43065">
    <property type="entry name" value="SENSOR HISTIDINE KINASE"/>
    <property type="match status" value="1"/>
</dbReference>
<dbReference type="InterPro" id="IPR003594">
    <property type="entry name" value="HATPase_dom"/>
</dbReference>
<keyword evidence="7" id="KW-0067">ATP-binding</keyword>
<dbReference type="InterPro" id="IPR003661">
    <property type="entry name" value="HisK_dim/P_dom"/>
</dbReference>
<keyword evidence="4" id="KW-0808">Transferase</keyword>
<dbReference type="Pfam" id="PF02518">
    <property type="entry name" value="HATPase_c"/>
    <property type="match status" value="1"/>
</dbReference>
<dbReference type="PRINTS" id="PR00344">
    <property type="entry name" value="BCTRLSENSOR"/>
</dbReference>
<dbReference type="Gene3D" id="3.30.565.10">
    <property type="entry name" value="Histidine kinase-like ATPase, C-terminal domain"/>
    <property type="match status" value="1"/>
</dbReference>
<evidence type="ECO:0000313" key="10">
    <source>
        <dbReference type="EMBL" id="PZQ56805.1"/>
    </source>
</evidence>
<dbReference type="AlphaFoldDB" id="A0A2W5P1Y1"/>
<name>A0A2W5P1Y1_VARPD</name>
<keyword evidence="8" id="KW-0902">Two-component regulatory system</keyword>
<evidence type="ECO:0000256" key="7">
    <source>
        <dbReference type="ARBA" id="ARBA00022840"/>
    </source>
</evidence>
<dbReference type="InterPro" id="IPR005467">
    <property type="entry name" value="His_kinase_dom"/>
</dbReference>
<dbReference type="InterPro" id="IPR036097">
    <property type="entry name" value="HisK_dim/P_sf"/>
</dbReference>
<feature type="non-terminal residue" evidence="10">
    <location>
        <position position="1"/>
    </location>
</feature>
<keyword evidence="5" id="KW-0547">Nucleotide-binding</keyword>
<dbReference type="SMART" id="SM00387">
    <property type="entry name" value="HATPase_c"/>
    <property type="match status" value="1"/>
</dbReference>
<accession>A0A2W5P1Y1</accession>
<comment type="catalytic activity">
    <reaction evidence="1">
        <text>ATP + protein L-histidine = ADP + protein N-phospho-L-histidine.</text>
        <dbReference type="EC" id="2.7.13.3"/>
    </reaction>
</comment>